<accession>A0A0M7AQN0</accession>
<keyword evidence="2" id="KW-1185">Reference proteome</keyword>
<gene>
    <name evidence="1" type="ORF">LAX5112_04913</name>
</gene>
<dbReference type="AlphaFoldDB" id="A0A0M7AQN0"/>
<name>A0A0M7AQN0_9HYPH</name>
<dbReference type="RefSeq" id="WP_055674056.1">
    <property type="nucleotide sequence ID" value="NZ_CXWD01000034.1"/>
</dbReference>
<dbReference type="EMBL" id="CXWD01000034">
    <property type="protein sequence ID" value="CTQ77445.1"/>
    <property type="molecule type" value="Genomic_DNA"/>
</dbReference>
<evidence type="ECO:0000313" key="1">
    <source>
        <dbReference type="EMBL" id="CTQ77445.1"/>
    </source>
</evidence>
<dbReference type="STRING" id="388408.LAX5112_04913"/>
<proteinExistence type="predicted"/>
<sequence>MATSCHLSPPAQTPAHTPASGYILAKTAKSGIFYFFTGVFTTVNTETGDLLVGETGLFPGDAFLYESRLTAQRIANQLNRAGIGSHWHAVPASTPFEIPFAPIAHPGVRETAPPAA</sequence>
<reference evidence="2" key="1">
    <citation type="submission" date="2015-07" db="EMBL/GenBank/DDBJ databases">
        <authorList>
            <person name="Rodrigo-Torres Lidia"/>
            <person name="Arahal R.David."/>
        </authorList>
    </citation>
    <scope>NUCLEOTIDE SEQUENCE [LARGE SCALE GENOMIC DNA]</scope>
    <source>
        <strain evidence="2">CECT 5112</strain>
    </source>
</reference>
<dbReference type="Proteomes" id="UP000053235">
    <property type="component" value="Unassembled WGS sequence"/>
</dbReference>
<evidence type="ECO:0000313" key="2">
    <source>
        <dbReference type="Proteomes" id="UP000053235"/>
    </source>
</evidence>
<protein>
    <submittedName>
        <fullName evidence="1">Uncharacterized protein</fullName>
    </submittedName>
</protein>
<organism evidence="1 2">
    <name type="scientific">Roseibium alexandrii</name>
    <dbReference type="NCBI Taxonomy" id="388408"/>
    <lineage>
        <taxon>Bacteria</taxon>
        <taxon>Pseudomonadati</taxon>
        <taxon>Pseudomonadota</taxon>
        <taxon>Alphaproteobacteria</taxon>
        <taxon>Hyphomicrobiales</taxon>
        <taxon>Stappiaceae</taxon>
        <taxon>Roseibium</taxon>
    </lineage>
</organism>
<dbReference type="OrthoDB" id="9875968at2"/>